<accession>A0A8S2X886</accession>
<dbReference type="EMBL" id="CAJOBH010073200">
    <property type="protein sequence ID" value="CAF4481686.1"/>
    <property type="molecule type" value="Genomic_DNA"/>
</dbReference>
<dbReference type="Proteomes" id="UP000681720">
    <property type="component" value="Unassembled WGS sequence"/>
</dbReference>
<gene>
    <name evidence="1" type="ORF">BYL167_LOCUS35162</name>
    <name evidence="2" type="ORF">GIL414_LOCUS44682</name>
</gene>
<dbReference type="EMBL" id="CAJOBJ010135491">
    <property type="protein sequence ID" value="CAF4740133.1"/>
    <property type="molecule type" value="Genomic_DNA"/>
</dbReference>
<evidence type="ECO:0000313" key="2">
    <source>
        <dbReference type="EMBL" id="CAF4740133.1"/>
    </source>
</evidence>
<dbReference type="AlphaFoldDB" id="A0A8S2X886"/>
<protein>
    <submittedName>
        <fullName evidence="1">Uncharacterized protein</fullName>
    </submittedName>
</protein>
<feature type="non-terminal residue" evidence="1">
    <location>
        <position position="1"/>
    </location>
</feature>
<name>A0A8S2X886_9BILA</name>
<sequence length="40" mass="4494">MSDHHILLQPSVQLFRILAKQAAICDNDCLLIIKAIFSDV</sequence>
<reference evidence="1" key="1">
    <citation type="submission" date="2021-02" db="EMBL/GenBank/DDBJ databases">
        <authorList>
            <person name="Nowell W R."/>
        </authorList>
    </citation>
    <scope>NUCLEOTIDE SEQUENCE</scope>
</reference>
<organism evidence="1 3">
    <name type="scientific">Rotaria magnacalcarata</name>
    <dbReference type="NCBI Taxonomy" id="392030"/>
    <lineage>
        <taxon>Eukaryota</taxon>
        <taxon>Metazoa</taxon>
        <taxon>Spiralia</taxon>
        <taxon>Gnathifera</taxon>
        <taxon>Rotifera</taxon>
        <taxon>Eurotatoria</taxon>
        <taxon>Bdelloidea</taxon>
        <taxon>Philodinida</taxon>
        <taxon>Philodinidae</taxon>
        <taxon>Rotaria</taxon>
    </lineage>
</organism>
<dbReference type="Proteomes" id="UP000681967">
    <property type="component" value="Unassembled WGS sequence"/>
</dbReference>
<evidence type="ECO:0000313" key="3">
    <source>
        <dbReference type="Proteomes" id="UP000681967"/>
    </source>
</evidence>
<evidence type="ECO:0000313" key="1">
    <source>
        <dbReference type="EMBL" id="CAF4481686.1"/>
    </source>
</evidence>
<comment type="caution">
    <text evidence="1">The sequence shown here is derived from an EMBL/GenBank/DDBJ whole genome shotgun (WGS) entry which is preliminary data.</text>
</comment>
<proteinExistence type="predicted"/>